<dbReference type="EMBL" id="GG666666">
    <property type="protein sequence ID" value="EEN44786.1"/>
    <property type="molecule type" value="Genomic_DNA"/>
</dbReference>
<dbReference type="InParanoid" id="C3ZRI6"/>
<evidence type="ECO:0000313" key="2">
    <source>
        <dbReference type="EMBL" id="EEN44786.1"/>
    </source>
</evidence>
<sequence length="123" mass="13366">MTGKLLLSLLVTFAVIHGTIGASLSKESKDQSPFIEEKDAKSFIENHPSRFRRAALEGPIGALKEAVREGFEFVSEIGELVNAHVVWVNDNFIDKDKDGVRDDATADAGDLDAIREQLANALG</sequence>
<feature type="signal peptide" evidence="1">
    <location>
        <begin position="1"/>
        <end position="21"/>
    </location>
</feature>
<evidence type="ECO:0000256" key="1">
    <source>
        <dbReference type="SAM" id="SignalP"/>
    </source>
</evidence>
<reference evidence="2" key="1">
    <citation type="journal article" date="2008" name="Nature">
        <title>The amphioxus genome and the evolution of the chordate karyotype.</title>
        <authorList>
            <consortium name="US DOE Joint Genome Institute (JGI-PGF)"/>
            <person name="Putnam N.H."/>
            <person name="Butts T."/>
            <person name="Ferrier D.E.K."/>
            <person name="Furlong R.F."/>
            <person name="Hellsten U."/>
            <person name="Kawashima T."/>
            <person name="Robinson-Rechavi M."/>
            <person name="Shoguchi E."/>
            <person name="Terry A."/>
            <person name="Yu J.-K."/>
            <person name="Benito-Gutierrez E.L."/>
            <person name="Dubchak I."/>
            <person name="Garcia-Fernandez J."/>
            <person name="Gibson-Brown J.J."/>
            <person name="Grigoriev I.V."/>
            <person name="Horton A.C."/>
            <person name="de Jong P.J."/>
            <person name="Jurka J."/>
            <person name="Kapitonov V.V."/>
            <person name="Kohara Y."/>
            <person name="Kuroki Y."/>
            <person name="Lindquist E."/>
            <person name="Lucas S."/>
            <person name="Osoegawa K."/>
            <person name="Pennacchio L.A."/>
            <person name="Salamov A.A."/>
            <person name="Satou Y."/>
            <person name="Sauka-Spengler T."/>
            <person name="Schmutz J."/>
            <person name="Shin-I T."/>
            <person name="Toyoda A."/>
            <person name="Bronner-Fraser M."/>
            <person name="Fujiyama A."/>
            <person name="Holland L.Z."/>
            <person name="Holland P.W.H."/>
            <person name="Satoh N."/>
            <person name="Rokhsar D.S."/>
        </authorList>
    </citation>
    <scope>NUCLEOTIDE SEQUENCE [LARGE SCALE GENOMIC DNA]</scope>
    <source>
        <strain evidence="2">S238N-H82</strain>
        <tissue evidence="2">Testes</tissue>
    </source>
</reference>
<feature type="chain" id="PRO_5002937112" evidence="1">
    <location>
        <begin position="22"/>
        <end position="123"/>
    </location>
</feature>
<gene>
    <name evidence="2" type="ORF">BRAFLDRAFT_89796</name>
</gene>
<organism>
    <name type="scientific">Branchiostoma floridae</name>
    <name type="common">Florida lancelet</name>
    <name type="synonym">Amphioxus</name>
    <dbReference type="NCBI Taxonomy" id="7739"/>
    <lineage>
        <taxon>Eukaryota</taxon>
        <taxon>Metazoa</taxon>
        <taxon>Chordata</taxon>
        <taxon>Cephalochordata</taxon>
        <taxon>Leptocardii</taxon>
        <taxon>Amphioxiformes</taxon>
        <taxon>Branchiostomatidae</taxon>
        <taxon>Branchiostoma</taxon>
    </lineage>
</organism>
<name>C3ZRI6_BRAFL</name>
<keyword evidence="1" id="KW-0732">Signal</keyword>
<dbReference type="AlphaFoldDB" id="C3ZRI6"/>
<proteinExistence type="predicted"/>
<protein>
    <submittedName>
        <fullName evidence="2">Uncharacterized protein</fullName>
    </submittedName>
</protein>
<accession>C3ZRI6</accession>